<accession>A0A543LI74</accession>
<evidence type="ECO:0000313" key="1">
    <source>
        <dbReference type="EMBL" id="TQN06990.1"/>
    </source>
</evidence>
<comment type="caution">
    <text evidence="1">The sequence shown here is derived from an EMBL/GenBank/DDBJ whole genome shotgun (WGS) entry which is preliminary data.</text>
</comment>
<name>A0A543LI74_9BURK</name>
<dbReference type="InterPro" id="IPR027417">
    <property type="entry name" value="P-loop_NTPase"/>
</dbReference>
<dbReference type="SUPFAM" id="SSF52540">
    <property type="entry name" value="P-loop containing nucleoside triphosphate hydrolases"/>
    <property type="match status" value="1"/>
</dbReference>
<gene>
    <name evidence="1" type="ORF">BDD18_0069</name>
</gene>
<reference evidence="1 2" key="1">
    <citation type="submission" date="2019-06" db="EMBL/GenBank/DDBJ databases">
        <title>Genomic Encyclopedia of Archaeal and Bacterial Type Strains, Phase II (KMG-II): from individual species to whole genera.</title>
        <authorList>
            <person name="Goeker M."/>
        </authorList>
    </citation>
    <scope>NUCLEOTIDE SEQUENCE [LARGE SCALE GENOMIC DNA]</scope>
    <source>
        <strain evidence="1 2">DSM 7270</strain>
    </source>
</reference>
<dbReference type="NCBIfam" id="NF033429">
    <property type="entry name" value="ImuA_translesion"/>
    <property type="match status" value="1"/>
</dbReference>
<dbReference type="Proteomes" id="UP000316993">
    <property type="component" value="Unassembled WGS sequence"/>
</dbReference>
<dbReference type="AlphaFoldDB" id="A0A543LI74"/>
<dbReference type="Gene3D" id="3.40.50.300">
    <property type="entry name" value="P-loop containing nucleotide triphosphate hydrolases"/>
    <property type="match status" value="1"/>
</dbReference>
<dbReference type="EMBL" id="VFPV01000001">
    <property type="protein sequence ID" value="TQN06990.1"/>
    <property type="molecule type" value="Genomic_DNA"/>
</dbReference>
<proteinExistence type="predicted"/>
<dbReference type="RefSeq" id="WP_142080735.1">
    <property type="nucleotide sequence ID" value="NZ_VFPV01000001.1"/>
</dbReference>
<evidence type="ECO:0000313" key="2">
    <source>
        <dbReference type="Proteomes" id="UP000316993"/>
    </source>
</evidence>
<protein>
    <submittedName>
        <fullName evidence="1">Protein ImuA</fullName>
    </submittedName>
</protein>
<dbReference type="InterPro" id="IPR047610">
    <property type="entry name" value="ImuA_translesion"/>
</dbReference>
<organism evidence="1 2">
    <name type="scientific">Acidovorax temperans</name>
    <dbReference type="NCBI Taxonomy" id="80878"/>
    <lineage>
        <taxon>Bacteria</taxon>
        <taxon>Pseudomonadati</taxon>
        <taxon>Pseudomonadota</taxon>
        <taxon>Betaproteobacteria</taxon>
        <taxon>Burkholderiales</taxon>
        <taxon>Comamonadaceae</taxon>
        <taxon>Acidovorax</taxon>
    </lineage>
</organism>
<sequence>MSALSFAPPRDAPAKAPVHLQGLWLGHQLCDAASAPTQPTGHSALDAQLPGGGWPIGALTEVLQPNPSRHAWQLLQPALAQATAARPGAVVLVAPPFEPFAPALQAAGLPPARLCKVQPGAAATGKAATAALWAAEQALRCRDVLAVVAWLPQALPEQLRRLHLAAAQMGQLLWVFRPAGVRQQASPAPLRLWVQEDVTQPLAMRVQVLKRKGPPLAQPLVLPAGSARLAQVLAAGALRSQQRRGQGAVAPVTPVRSSPVSAAPAALPALALATALGMREGGAALGGLQEPAGGWKGVAHALDRLAVPATR</sequence>